<proteinExistence type="predicted"/>
<dbReference type="Proteomes" id="UP001234297">
    <property type="component" value="Chromosome 4"/>
</dbReference>
<reference evidence="1 2" key="1">
    <citation type="journal article" date="2022" name="Hortic Res">
        <title>A haplotype resolved chromosomal level avocado genome allows analysis of novel avocado genes.</title>
        <authorList>
            <person name="Nath O."/>
            <person name="Fletcher S.J."/>
            <person name="Hayward A."/>
            <person name="Shaw L.M."/>
            <person name="Masouleh A.K."/>
            <person name="Furtado A."/>
            <person name="Henry R.J."/>
            <person name="Mitter N."/>
        </authorList>
    </citation>
    <scope>NUCLEOTIDE SEQUENCE [LARGE SCALE GENOMIC DNA]</scope>
    <source>
        <strain evidence="2">cv. Hass</strain>
    </source>
</reference>
<name>A0ACC2K7W8_PERAE</name>
<sequence length="150" mass="16864">MKLEIYGDIDVQCNVLASIFFWHVLGTSGPIKDSDDQYLTLSIETDTRVAIWVSELWASLVALPGQTVDSLCSIIKSSNKYQFWVSADLQWSGREGDVISTQAEKERLDQRNVSLGSISWRCHVPSTPAFVAVQMLSFIPFISITQIRLH</sequence>
<gene>
    <name evidence="1" type="ORF">MRB53_013377</name>
</gene>
<keyword evidence="2" id="KW-1185">Reference proteome</keyword>
<organism evidence="1 2">
    <name type="scientific">Persea americana</name>
    <name type="common">Avocado</name>
    <dbReference type="NCBI Taxonomy" id="3435"/>
    <lineage>
        <taxon>Eukaryota</taxon>
        <taxon>Viridiplantae</taxon>
        <taxon>Streptophyta</taxon>
        <taxon>Embryophyta</taxon>
        <taxon>Tracheophyta</taxon>
        <taxon>Spermatophyta</taxon>
        <taxon>Magnoliopsida</taxon>
        <taxon>Magnoliidae</taxon>
        <taxon>Laurales</taxon>
        <taxon>Lauraceae</taxon>
        <taxon>Persea</taxon>
    </lineage>
</organism>
<accession>A0ACC2K7W8</accession>
<protein>
    <submittedName>
        <fullName evidence="1">Uncharacterized protein</fullName>
    </submittedName>
</protein>
<dbReference type="EMBL" id="CM056812">
    <property type="protein sequence ID" value="KAJ8617191.1"/>
    <property type="molecule type" value="Genomic_DNA"/>
</dbReference>
<evidence type="ECO:0000313" key="1">
    <source>
        <dbReference type="EMBL" id="KAJ8617191.1"/>
    </source>
</evidence>
<comment type="caution">
    <text evidence="1">The sequence shown here is derived from an EMBL/GenBank/DDBJ whole genome shotgun (WGS) entry which is preliminary data.</text>
</comment>
<evidence type="ECO:0000313" key="2">
    <source>
        <dbReference type="Proteomes" id="UP001234297"/>
    </source>
</evidence>